<evidence type="ECO:0000313" key="2">
    <source>
        <dbReference type="Proteomes" id="UP000240530"/>
    </source>
</evidence>
<organism evidence="1 2">
    <name type="scientific">Photobacterium leiognathi subsp. mandapamensis</name>
    <name type="common">Photobacterium mandapamensis</name>
    <dbReference type="NCBI Taxonomy" id="48408"/>
    <lineage>
        <taxon>Bacteria</taxon>
        <taxon>Pseudomonadati</taxon>
        <taxon>Pseudomonadota</taxon>
        <taxon>Gammaproteobacteria</taxon>
        <taxon>Vibrionales</taxon>
        <taxon>Vibrionaceae</taxon>
        <taxon>Photobacterium</taxon>
    </lineage>
</organism>
<accession>A0A2T3KSF6</accession>
<dbReference type="InterPro" id="IPR056546">
    <property type="entry name" value="MreB_MamK-like"/>
</dbReference>
<protein>
    <submittedName>
        <fullName evidence="1">Rod shape-determining protein MreB</fullName>
    </submittedName>
</protein>
<sequence length="164" mass="18258">MALSFLQKLNRDLLVELSTKQLSVHIFGTGEKVELSPYIAIETKGKKKTVLAVGDKAKSLAGSNITVLNPFDHKRSFVGNFAYAEKLLQHAVREVLSKSRFAISPRIVMHQLEKVEGGLTDIEERVLKELAMVAGAREVLVCNHQTRINANNSSYRELKKQLSA</sequence>
<reference evidence="1 2" key="1">
    <citation type="submission" date="2018-03" db="EMBL/GenBank/DDBJ databases">
        <title>Whole genome sequencing of Histamine producing bacteria.</title>
        <authorList>
            <person name="Butler K."/>
        </authorList>
    </citation>
    <scope>NUCLEOTIDE SEQUENCE [LARGE SCALE GENOMIC DNA]</scope>
    <source>
        <strain evidence="1 2">Res.4.1</strain>
    </source>
</reference>
<dbReference type="AlphaFoldDB" id="A0A2T3KSF6"/>
<proteinExistence type="predicted"/>
<comment type="caution">
    <text evidence="1">The sequence shown here is derived from an EMBL/GenBank/DDBJ whole genome shotgun (WGS) entry which is preliminary data.</text>
</comment>
<dbReference type="Proteomes" id="UP000240530">
    <property type="component" value="Unassembled WGS sequence"/>
</dbReference>
<name>A0A2T3KSF6_PHOLD</name>
<dbReference type="EMBL" id="PYNS01000019">
    <property type="protein sequence ID" value="PSV09371.1"/>
    <property type="molecule type" value="Genomic_DNA"/>
</dbReference>
<dbReference type="Gene3D" id="3.30.420.40">
    <property type="match status" value="1"/>
</dbReference>
<dbReference type="Pfam" id="PF06723">
    <property type="entry name" value="MreB_Mbl"/>
    <property type="match status" value="1"/>
</dbReference>
<evidence type="ECO:0000313" key="1">
    <source>
        <dbReference type="EMBL" id="PSV09371.1"/>
    </source>
</evidence>
<gene>
    <name evidence="1" type="ORF">C0W93_15350</name>
</gene>
<dbReference type="RefSeq" id="WP_107185617.1">
    <property type="nucleotide sequence ID" value="NZ_JAWQGC010000001.1"/>
</dbReference>